<protein>
    <submittedName>
        <fullName evidence="1">Uncharacterized protein</fullName>
    </submittedName>
</protein>
<dbReference type="RefSeq" id="WP_192396505.1">
    <property type="nucleotide sequence ID" value="NZ_CAJHIU010000004.1"/>
</dbReference>
<name>A0ABR9DL10_9GAMM</name>
<reference evidence="1 2" key="1">
    <citation type="submission" date="2020-09" db="EMBL/GenBank/DDBJ databases">
        <title>Methylomonas albis sp. nov. and Methylomonas fluvii sp. nov.: Two cold-adapted methanotrophs from the River Elbe and an amended description of Methylovulum psychrotolerans strain Eb1.</title>
        <authorList>
            <person name="Bussmann I.K."/>
            <person name="Klings K.-W."/>
            <person name="Warnstedt J."/>
            <person name="Hoppert M."/>
            <person name="Saborowski A."/>
            <person name="Horn F."/>
            <person name="Liebner S."/>
        </authorList>
    </citation>
    <scope>NUCLEOTIDE SEQUENCE [LARGE SCALE GENOMIC DNA]</scope>
    <source>
        <strain evidence="1 2">EbB</strain>
    </source>
</reference>
<dbReference type="Proteomes" id="UP000641152">
    <property type="component" value="Unassembled WGS sequence"/>
</dbReference>
<sequence length="73" mass="8208">MDKDLLLIAQVLDVEGDLRAEQIFHVLMVPHQITLMGRAPGSITKRVRAKIVAAPVELEIHVMPQQEINIKKT</sequence>
<evidence type="ECO:0000313" key="1">
    <source>
        <dbReference type="EMBL" id="MBD9363793.1"/>
    </source>
</evidence>
<keyword evidence="2" id="KW-1185">Reference proteome</keyword>
<evidence type="ECO:0000313" key="2">
    <source>
        <dbReference type="Proteomes" id="UP000641152"/>
    </source>
</evidence>
<organism evidence="1 2">
    <name type="scientific">Methylomonas fluvii</name>
    <dbReference type="NCBI Taxonomy" id="1854564"/>
    <lineage>
        <taxon>Bacteria</taxon>
        <taxon>Pseudomonadati</taxon>
        <taxon>Pseudomonadota</taxon>
        <taxon>Gammaproteobacteria</taxon>
        <taxon>Methylococcales</taxon>
        <taxon>Methylococcaceae</taxon>
        <taxon>Methylomonas</taxon>
    </lineage>
</organism>
<accession>A0ABR9DL10</accession>
<dbReference type="EMBL" id="JACXST010000004">
    <property type="protein sequence ID" value="MBD9363793.1"/>
    <property type="molecule type" value="Genomic_DNA"/>
</dbReference>
<comment type="caution">
    <text evidence="1">The sequence shown here is derived from an EMBL/GenBank/DDBJ whole genome shotgun (WGS) entry which is preliminary data.</text>
</comment>
<proteinExistence type="predicted"/>
<gene>
    <name evidence="1" type="ORF">EBB_25525</name>
</gene>